<sequence length="232" mass="25060">MAELTLVLLHSPLVGPLTWAATAECLRREGLPTAVPTLVLDGDPPYYRRVADSTAAAVATIGTPLVLVAHSAAGAFLPPIAEAIGNRVRAMIFVDALLPHPGLSSLDSAPPQAAKMLTDEAGDGYLPPWHTWFPPGLIEELLPDPDLRHRFIAEIAPPPLAYFEEPAPETPGLPETQCAYLQLSQAYEGAADEAERRHWLVHRVNADHLTMLTNPEAIAELIGEITKTLIRD</sequence>
<dbReference type="Gene3D" id="3.40.50.1820">
    <property type="entry name" value="alpha/beta hydrolase"/>
    <property type="match status" value="1"/>
</dbReference>
<evidence type="ECO:0000313" key="2">
    <source>
        <dbReference type="EMBL" id="QIS14892.1"/>
    </source>
</evidence>
<evidence type="ECO:0000313" key="3">
    <source>
        <dbReference type="Proteomes" id="UP000503540"/>
    </source>
</evidence>
<feature type="domain" description="AB hydrolase-1" evidence="1">
    <location>
        <begin position="6"/>
        <end position="220"/>
    </location>
</feature>
<dbReference type="GO" id="GO:0016787">
    <property type="term" value="F:hydrolase activity"/>
    <property type="evidence" value="ECO:0007669"/>
    <property type="project" value="UniProtKB-KW"/>
</dbReference>
<dbReference type="Proteomes" id="UP000503540">
    <property type="component" value="Chromosome"/>
</dbReference>
<reference evidence="2 3" key="1">
    <citation type="journal article" date="2019" name="ACS Chem. Biol.">
        <title>Identification and Mobilization of a Cryptic Antibiotic Biosynthesis Gene Locus from a Human-Pathogenic Nocardia Isolate.</title>
        <authorList>
            <person name="Herisse M."/>
            <person name="Ishida K."/>
            <person name="Porter J.L."/>
            <person name="Howden B."/>
            <person name="Hertweck C."/>
            <person name="Stinear T.P."/>
            <person name="Pidot S.J."/>
        </authorList>
    </citation>
    <scope>NUCLEOTIDE SEQUENCE [LARGE SCALE GENOMIC DNA]</scope>
    <source>
        <strain evidence="2 3">AUSMDU00012717</strain>
    </source>
</reference>
<dbReference type="InterPro" id="IPR000073">
    <property type="entry name" value="AB_hydrolase_1"/>
</dbReference>
<organism evidence="2 3">
    <name type="scientific">Nocardia arthritidis</name>
    <dbReference type="NCBI Taxonomy" id="228602"/>
    <lineage>
        <taxon>Bacteria</taxon>
        <taxon>Bacillati</taxon>
        <taxon>Actinomycetota</taxon>
        <taxon>Actinomycetes</taxon>
        <taxon>Mycobacteriales</taxon>
        <taxon>Nocardiaceae</taxon>
        <taxon>Nocardia</taxon>
    </lineage>
</organism>
<dbReference type="RefSeq" id="WP_167477227.1">
    <property type="nucleotide sequence ID" value="NZ_CP046172.1"/>
</dbReference>
<evidence type="ECO:0000259" key="1">
    <source>
        <dbReference type="Pfam" id="PF12697"/>
    </source>
</evidence>
<proteinExistence type="predicted"/>
<protein>
    <submittedName>
        <fullName evidence="2">Alpha/beta fold hydrolase</fullName>
    </submittedName>
</protein>
<dbReference type="SUPFAM" id="SSF53474">
    <property type="entry name" value="alpha/beta-Hydrolases"/>
    <property type="match status" value="1"/>
</dbReference>
<name>A0A6G9YNX2_9NOCA</name>
<keyword evidence="3" id="KW-1185">Reference proteome</keyword>
<gene>
    <name evidence="2" type="ORF">F5544_35300</name>
</gene>
<accession>A0A6G9YNX2</accession>
<dbReference type="InterPro" id="IPR029058">
    <property type="entry name" value="AB_hydrolase_fold"/>
</dbReference>
<keyword evidence="2" id="KW-0378">Hydrolase</keyword>
<dbReference type="KEGG" id="nah:F5544_35300"/>
<dbReference type="Pfam" id="PF12697">
    <property type="entry name" value="Abhydrolase_6"/>
    <property type="match status" value="1"/>
</dbReference>
<dbReference type="AlphaFoldDB" id="A0A6G9YNX2"/>
<dbReference type="EMBL" id="CP046172">
    <property type="protein sequence ID" value="QIS14892.1"/>
    <property type="molecule type" value="Genomic_DNA"/>
</dbReference>